<accession>A0AC35U718</accession>
<evidence type="ECO:0000313" key="2">
    <source>
        <dbReference type="WBParaSite" id="RSKR_0000811000.1"/>
    </source>
</evidence>
<evidence type="ECO:0000313" key="1">
    <source>
        <dbReference type="Proteomes" id="UP000095286"/>
    </source>
</evidence>
<protein>
    <submittedName>
        <fullName evidence="2">FABP domain-containing protein</fullName>
    </submittedName>
</protein>
<sequence length="138" mass="15953">MLEQYIGTWVDPEITNFQKYLVASGVGFFVRKIALTIKDTCIMKVEGNKLSITSESVFKNHTVEWTLNEECQIETTDGRHFWSTLTFEDGQLVERQRPIKEEDASKCSIIKRRVEGNKFIVECDCFGVVATFVYIKKE</sequence>
<dbReference type="WBParaSite" id="RSKR_0000811000.1">
    <property type="protein sequence ID" value="RSKR_0000811000.1"/>
    <property type="gene ID" value="RSKR_0000811000"/>
</dbReference>
<proteinExistence type="predicted"/>
<organism evidence="1 2">
    <name type="scientific">Rhabditophanes sp. KR3021</name>
    <dbReference type="NCBI Taxonomy" id="114890"/>
    <lineage>
        <taxon>Eukaryota</taxon>
        <taxon>Metazoa</taxon>
        <taxon>Ecdysozoa</taxon>
        <taxon>Nematoda</taxon>
        <taxon>Chromadorea</taxon>
        <taxon>Rhabditida</taxon>
        <taxon>Tylenchina</taxon>
        <taxon>Panagrolaimomorpha</taxon>
        <taxon>Strongyloidoidea</taxon>
        <taxon>Alloionematidae</taxon>
        <taxon>Rhabditophanes</taxon>
    </lineage>
</organism>
<name>A0AC35U718_9BILA</name>
<dbReference type="Proteomes" id="UP000095286">
    <property type="component" value="Unplaced"/>
</dbReference>
<reference evidence="2" key="1">
    <citation type="submission" date="2016-11" db="UniProtKB">
        <authorList>
            <consortium name="WormBaseParasite"/>
        </authorList>
    </citation>
    <scope>IDENTIFICATION</scope>
    <source>
        <strain evidence="2">KR3021</strain>
    </source>
</reference>